<feature type="chain" id="PRO_5037028931" description="Secreted protein" evidence="1">
    <location>
        <begin position="21"/>
        <end position="132"/>
    </location>
</feature>
<gene>
    <name evidence="2" type="ORF">ACELLULO517_17930</name>
</gene>
<dbReference type="AlphaFoldDB" id="A0A963Z3I1"/>
<evidence type="ECO:0008006" key="4">
    <source>
        <dbReference type="Google" id="ProtNLM"/>
    </source>
</evidence>
<proteinExistence type="predicted"/>
<sequence>MQSSVMVVSFFAGALSLARACWPLPVALRDPARGRNHSIIDMLTLFFVAKQSASHKKNSDFIETVIYAQLSLAENFFVIAAAPAFLTTPGRSAQPVRGPVPQIYLSKRILPNVGLVMTRSLPAGLLQAAGDC</sequence>
<protein>
    <recommendedName>
        <fullName evidence="4">Secreted protein</fullName>
    </recommendedName>
</protein>
<organism evidence="2 3">
    <name type="scientific">Acidisoma cellulosilyticum</name>
    <dbReference type="NCBI Taxonomy" id="2802395"/>
    <lineage>
        <taxon>Bacteria</taxon>
        <taxon>Pseudomonadati</taxon>
        <taxon>Pseudomonadota</taxon>
        <taxon>Alphaproteobacteria</taxon>
        <taxon>Acetobacterales</taxon>
        <taxon>Acidocellaceae</taxon>
        <taxon>Acidisoma</taxon>
    </lineage>
</organism>
<evidence type="ECO:0000256" key="1">
    <source>
        <dbReference type="SAM" id="SignalP"/>
    </source>
</evidence>
<dbReference type="EMBL" id="JAESVA010000006">
    <property type="protein sequence ID" value="MCB8882130.1"/>
    <property type="molecule type" value="Genomic_DNA"/>
</dbReference>
<comment type="caution">
    <text evidence="2">The sequence shown here is derived from an EMBL/GenBank/DDBJ whole genome shotgun (WGS) entry which is preliminary data.</text>
</comment>
<keyword evidence="3" id="KW-1185">Reference proteome</keyword>
<name>A0A963Z3I1_9PROT</name>
<keyword evidence="1" id="KW-0732">Signal</keyword>
<reference evidence="2 3" key="1">
    <citation type="journal article" date="2021" name="Microorganisms">
        <title>Acidisoma silvae sp. nov. and Acidisomacellulosilytica sp. nov., Two Acidophilic Bacteria Isolated from Decaying Wood, Hydrolyzing Cellulose and Producing Poly-3-hydroxybutyrate.</title>
        <authorList>
            <person name="Mieszkin S."/>
            <person name="Pouder E."/>
            <person name="Uroz S."/>
            <person name="Simon-Colin C."/>
            <person name="Alain K."/>
        </authorList>
    </citation>
    <scope>NUCLEOTIDE SEQUENCE [LARGE SCALE GENOMIC DNA]</scope>
    <source>
        <strain evidence="2 3">HW T5.17</strain>
    </source>
</reference>
<dbReference type="Proteomes" id="UP000721844">
    <property type="component" value="Unassembled WGS sequence"/>
</dbReference>
<evidence type="ECO:0000313" key="3">
    <source>
        <dbReference type="Proteomes" id="UP000721844"/>
    </source>
</evidence>
<accession>A0A963Z3I1</accession>
<evidence type="ECO:0000313" key="2">
    <source>
        <dbReference type="EMBL" id="MCB8882130.1"/>
    </source>
</evidence>
<dbReference type="RefSeq" id="WP_227308797.1">
    <property type="nucleotide sequence ID" value="NZ_JAESVA010000006.1"/>
</dbReference>
<feature type="signal peptide" evidence="1">
    <location>
        <begin position="1"/>
        <end position="20"/>
    </location>
</feature>